<accession>F4Q2A7</accession>
<feature type="region of interest" description="Disordered" evidence="1">
    <location>
        <begin position="17"/>
        <end position="70"/>
    </location>
</feature>
<protein>
    <submittedName>
        <fullName evidence="2">Uncharacterized protein</fullName>
    </submittedName>
</protein>
<dbReference type="KEGG" id="dfa:DFA_06794"/>
<feature type="compositionally biased region" description="Polar residues" evidence="1">
    <location>
        <begin position="17"/>
        <end position="30"/>
    </location>
</feature>
<dbReference type="AlphaFoldDB" id="F4Q2A7"/>
<gene>
    <name evidence="2" type="ORF">DFA_06794</name>
</gene>
<proteinExistence type="predicted"/>
<name>F4Q2A7_CACFS</name>
<dbReference type="EMBL" id="GL883020">
    <property type="protein sequence ID" value="EGG18127.1"/>
    <property type="molecule type" value="Genomic_DNA"/>
</dbReference>
<organism evidence="2 3">
    <name type="scientific">Cavenderia fasciculata</name>
    <name type="common">Slime mold</name>
    <name type="synonym">Dictyostelium fasciculatum</name>
    <dbReference type="NCBI Taxonomy" id="261658"/>
    <lineage>
        <taxon>Eukaryota</taxon>
        <taxon>Amoebozoa</taxon>
        <taxon>Evosea</taxon>
        <taxon>Eumycetozoa</taxon>
        <taxon>Dictyostelia</taxon>
        <taxon>Acytosteliales</taxon>
        <taxon>Cavenderiaceae</taxon>
        <taxon>Cavenderia</taxon>
    </lineage>
</organism>
<dbReference type="Proteomes" id="UP000007797">
    <property type="component" value="Unassembled WGS sequence"/>
</dbReference>
<evidence type="ECO:0000256" key="1">
    <source>
        <dbReference type="SAM" id="MobiDB-lite"/>
    </source>
</evidence>
<evidence type="ECO:0000313" key="2">
    <source>
        <dbReference type="EMBL" id="EGG18127.1"/>
    </source>
</evidence>
<sequence>MPPILYICTKQIESIPTQSRSTSIVSANNQKDQDSIKAGTIVGDSESSTPVPSPIKKVKKTPSPSMLRSSGTLAQIEKAKSPRENGWKRNPMFSLQVASSGSTAPSLCQATPCHADFMMASSSLPSSVTPVPSAIETDQHLSGTKTKEWMEYRFDFNQLEDYELVKRAREYNLSITIDRQLLIENILSCFKKAEKIIYKPIDLDEKSYWELLVIARDQGKLNEKCSKRCEESFF</sequence>
<keyword evidence="3" id="KW-1185">Reference proteome</keyword>
<evidence type="ECO:0000313" key="3">
    <source>
        <dbReference type="Proteomes" id="UP000007797"/>
    </source>
</evidence>
<dbReference type="RefSeq" id="XP_004366168.1">
    <property type="nucleotide sequence ID" value="XM_004366111.1"/>
</dbReference>
<reference evidence="3" key="1">
    <citation type="journal article" date="2011" name="Genome Res.">
        <title>Phylogeny-wide analysis of social amoeba genomes highlights ancient origins for complex intercellular communication.</title>
        <authorList>
            <person name="Heidel A.J."/>
            <person name="Lawal H.M."/>
            <person name="Felder M."/>
            <person name="Schilde C."/>
            <person name="Helps N.R."/>
            <person name="Tunggal B."/>
            <person name="Rivero F."/>
            <person name="John U."/>
            <person name="Schleicher M."/>
            <person name="Eichinger L."/>
            <person name="Platzer M."/>
            <person name="Noegel A.A."/>
            <person name="Schaap P."/>
            <person name="Gloeckner G."/>
        </authorList>
    </citation>
    <scope>NUCLEOTIDE SEQUENCE [LARGE SCALE GENOMIC DNA]</scope>
    <source>
        <strain evidence="3">SH3</strain>
    </source>
</reference>
<dbReference type="GeneID" id="14870111"/>